<proteinExistence type="inferred from homology"/>
<reference evidence="9" key="1">
    <citation type="submission" date="2016-10" db="EMBL/GenBank/DDBJ databases">
        <authorList>
            <person name="Varghese N."/>
            <person name="Submissions S."/>
        </authorList>
    </citation>
    <scope>NUCLEOTIDE SEQUENCE [LARGE SCALE GENOMIC DNA]</scope>
    <source>
        <strain evidence="9">DSM 22002</strain>
    </source>
</reference>
<evidence type="ECO:0000256" key="4">
    <source>
        <dbReference type="ARBA" id="ARBA00022989"/>
    </source>
</evidence>
<keyword evidence="4 7" id="KW-1133">Transmembrane helix</keyword>
<evidence type="ECO:0000313" key="9">
    <source>
        <dbReference type="Proteomes" id="UP000198822"/>
    </source>
</evidence>
<dbReference type="Gene3D" id="1.10.3470.10">
    <property type="entry name" value="ABC transporter involved in vitamin B12 uptake, BtuC"/>
    <property type="match status" value="1"/>
</dbReference>
<accession>A0A1G8D2B0</accession>
<feature type="transmembrane region" description="Helical" evidence="7">
    <location>
        <begin position="182"/>
        <end position="206"/>
    </location>
</feature>
<dbReference type="GO" id="GO:0055085">
    <property type="term" value="P:transmembrane transport"/>
    <property type="evidence" value="ECO:0007669"/>
    <property type="project" value="InterPro"/>
</dbReference>
<dbReference type="InterPro" id="IPR037294">
    <property type="entry name" value="ABC_BtuC-like"/>
</dbReference>
<keyword evidence="5 7" id="KW-0472">Membrane</keyword>
<dbReference type="InterPro" id="IPR001626">
    <property type="entry name" value="ABC_TroCD"/>
</dbReference>
<name>A0A1G8D2B0_9MICO</name>
<evidence type="ECO:0000256" key="2">
    <source>
        <dbReference type="ARBA" id="ARBA00008034"/>
    </source>
</evidence>
<dbReference type="GO" id="GO:0043190">
    <property type="term" value="C:ATP-binding cassette (ABC) transporter complex"/>
    <property type="evidence" value="ECO:0007669"/>
    <property type="project" value="InterPro"/>
</dbReference>
<dbReference type="Proteomes" id="UP000198822">
    <property type="component" value="Chromosome I"/>
</dbReference>
<evidence type="ECO:0000256" key="7">
    <source>
        <dbReference type="SAM" id="Phobius"/>
    </source>
</evidence>
<gene>
    <name evidence="8" type="ORF">SAMN04489720_1493</name>
</gene>
<feature type="transmembrane region" description="Helical" evidence="7">
    <location>
        <begin position="218"/>
        <end position="243"/>
    </location>
</feature>
<keyword evidence="3 6" id="KW-0812">Transmembrane</keyword>
<dbReference type="SUPFAM" id="SSF81345">
    <property type="entry name" value="ABC transporter involved in vitamin B12 uptake, BtuC"/>
    <property type="match status" value="1"/>
</dbReference>
<evidence type="ECO:0000256" key="3">
    <source>
        <dbReference type="ARBA" id="ARBA00022692"/>
    </source>
</evidence>
<protein>
    <submittedName>
        <fullName evidence="8">Manganese/iron transport system permease protein</fullName>
    </submittedName>
</protein>
<feature type="transmembrane region" description="Helical" evidence="7">
    <location>
        <begin position="123"/>
        <end position="153"/>
    </location>
</feature>
<feature type="transmembrane region" description="Helical" evidence="7">
    <location>
        <begin position="93"/>
        <end position="111"/>
    </location>
</feature>
<evidence type="ECO:0000256" key="6">
    <source>
        <dbReference type="RuleBase" id="RU003943"/>
    </source>
</evidence>
<keyword evidence="9" id="KW-1185">Reference proteome</keyword>
<dbReference type="RefSeq" id="WP_092503816.1">
    <property type="nucleotide sequence ID" value="NZ_LT629695.1"/>
</dbReference>
<dbReference type="STRING" id="399736.SAMN04489720_1493"/>
<evidence type="ECO:0000256" key="1">
    <source>
        <dbReference type="ARBA" id="ARBA00004141"/>
    </source>
</evidence>
<feature type="transmembrane region" description="Helical" evidence="7">
    <location>
        <begin position="48"/>
        <end position="81"/>
    </location>
</feature>
<comment type="similarity">
    <text evidence="2 6">Belongs to the ABC-3 integral membrane protein family.</text>
</comment>
<dbReference type="AlphaFoldDB" id="A0A1G8D2B0"/>
<dbReference type="OrthoDB" id="4425802at2"/>
<feature type="transmembrane region" description="Helical" evidence="7">
    <location>
        <begin position="12"/>
        <end position="36"/>
    </location>
</feature>
<dbReference type="PANTHER" id="PTHR30477">
    <property type="entry name" value="ABC-TRANSPORTER METAL-BINDING PROTEIN"/>
    <property type="match status" value="1"/>
</dbReference>
<comment type="subcellular location">
    <subcellularLocation>
        <location evidence="6">Cell membrane</location>
        <topology evidence="6">Multi-pass membrane protein</topology>
    </subcellularLocation>
    <subcellularLocation>
        <location evidence="1">Membrane</location>
        <topology evidence="1">Multi-pass membrane protein</topology>
    </subcellularLocation>
</comment>
<keyword evidence="6" id="KW-0813">Transport</keyword>
<dbReference type="Pfam" id="PF00950">
    <property type="entry name" value="ABC-3"/>
    <property type="match status" value="1"/>
</dbReference>
<organism evidence="8 9">
    <name type="scientific">Agrococcus jejuensis</name>
    <dbReference type="NCBI Taxonomy" id="399736"/>
    <lineage>
        <taxon>Bacteria</taxon>
        <taxon>Bacillati</taxon>
        <taxon>Actinomycetota</taxon>
        <taxon>Actinomycetes</taxon>
        <taxon>Micrococcales</taxon>
        <taxon>Microbacteriaceae</taxon>
        <taxon>Agrococcus</taxon>
    </lineage>
</organism>
<dbReference type="GO" id="GO:0010043">
    <property type="term" value="P:response to zinc ion"/>
    <property type="evidence" value="ECO:0007669"/>
    <property type="project" value="TreeGrafter"/>
</dbReference>
<dbReference type="PANTHER" id="PTHR30477:SF13">
    <property type="entry name" value="IRON TRANSPORT SYSTEM MEMBRANE PROTEIN HI_0360-RELATED"/>
    <property type="match status" value="1"/>
</dbReference>
<evidence type="ECO:0000256" key="5">
    <source>
        <dbReference type="ARBA" id="ARBA00023136"/>
    </source>
</evidence>
<evidence type="ECO:0000313" key="8">
    <source>
        <dbReference type="EMBL" id="SDH51895.1"/>
    </source>
</evidence>
<feature type="transmembrane region" description="Helical" evidence="7">
    <location>
        <begin position="255"/>
        <end position="273"/>
    </location>
</feature>
<dbReference type="EMBL" id="LT629695">
    <property type="protein sequence ID" value="SDH51895.1"/>
    <property type="molecule type" value="Genomic_DNA"/>
</dbReference>
<sequence length="284" mass="28581">MLDLVTPFQLPFMLRPLVLLLVLAVAAGTVGTVVNLRRLEFASDGLTHAVFPGLVIGFMVAGASGILPGALVAAVVAALVLVAIARRTGTETGVAIVLTACFSLGVVLVSLRSEWAGQMESFFFGSLLTVTDAQLAISLGIVALAVAGVMATWRWQVLRAFDEQAARIAGVPVRVTDVVANVAVALVVVAASAAVGTLLVLAVLIVPAAASRAVTRHVVPGAIVATGIAAAASWIGMSVAFAASSAGVQASPSSIVALTMLAAYLVALAVGAVREGALARRVAA</sequence>